<protein>
    <submittedName>
        <fullName evidence="2">Uncharacterized protein</fullName>
    </submittedName>
</protein>
<feature type="compositionally biased region" description="Low complexity" evidence="1">
    <location>
        <begin position="140"/>
        <end position="150"/>
    </location>
</feature>
<keyword evidence="3" id="KW-1185">Reference proteome</keyword>
<gene>
    <name evidence="2" type="ORF">BJY01DRAFT_224585</name>
</gene>
<reference evidence="2 3" key="1">
    <citation type="submission" date="2024-07" db="EMBL/GenBank/DDBJ databases">
        <title>Section-level genome sequencing and comparative genomics of Aspergillus sections Usti and Cavernicolus.</title>
        <authorList>
            <consortium name="Lawrence Berkeley National Laboratory"/>
            <person name="Nybo J.L."/>
            <person name="Vesth T.C."/>
            <person name="Theobald S."/>
            <person name="Frisvad J.C."/>
            <person name="Larsen T.O."/>
            <person name="Kjaerboelling I."/>
            <person name="Rothschild-Mancinelli K."/>
            <person name="Lyhne E.K."/>
            <person name="Kogle M.E."/>
            <person name="Barry K."/>
            <person name="Clum A."/>
            <person name="Na H."/>
            <person name="Ledsgaard L."/>
            <person name="Lin J."/>
            <person name="Lipzen A."/>
            <person name="Kuo A."/>
            <person name="Riley R."/>
            <person name="Mondo S."/>
            <person name="Labutti K."/>
            <person name="Haridas S."/>
            <person name="Pangalinan J."/>
            <person name="Salamov A.A."/>
            <person name="Simmons B.A."/>
            <person name="Magnuson J.K."/>
            <person name="Chen J."/>
            <person name="Drula E."/>
            <person name="Henrissat B."/>
            <person name="Wiebenga A."/>
            <person name="Lubbers R.J."/>
            <person name="Gomes A.C."/>
            <person name="Makela M.R."/>
            <person name="Stajich J."/>
            <person name="Grigoriev I.V."/>
            <person name="Mortensen U.H."/>
            <person name="De Vries R.P."/>
            <person name="Baker S.E."/>
            <person name="Andersen M.R."/>
        </authorList>
    </citation>
    <scope>NUCLEOTIDE SEQUENCE [LARGE SCALE GENOMIC DNA]</scope>
    <source>
        <strain evidence="2 3">CBS 123904</strain>
    </source>
</reference>
<proteinExistence type="predicted"/>
<evidence type="ECO:0000256" key="1">
    <source>
        <dbReference type="SAM" id="MobiDB-lite"/>
    </source>
</evidence>
<dbReference type="Proteomes" id="UP001610446">
    <property type="component" value="Unassembled WGS sequence"/>
</dbReference>
<organism evidence="2 3">
    <name type="scientific">Aspergillus pseudoustus</name>
    <dbReference type="NCBI Taxonomy" id="1810923"/>
    <lineage>
        <taxon>Eukaryota</taxon>
        <taxon>Fungi</taxon>
        <taxon>Dikarya</taxon>
        <taxon>Ascomycota</taxon>
        <taxon>Pezizomycotina</taxon>
        <taxon>Eurotiomycetes</taxon>
        <taxon>Eurotiomycetidae</taxon>
        <taxon>Eurotiales</taxon>
        <taxon>Aspergillaceae</taxon>
        <taxon>Aspergillus</taxon>
        <taxon>Aspergillus subgen. Nidulantes</taxon>
    </lineage>
</organism>
<evidence type="ECO:0000313" key="2">
    <source>
        <dbReference type="EMBL" id="KAL2834053.1"/>
    </source>
</evidence>
<dbReference type="EMBL" id="JBFXLU010000229">
    <property type="protein sequence ID" value="KAL2834053.1"/>
    <property type="molecule type" value="Genomic_DNA"/>
</dbReference>
<accession>A0ABR4J202</accession>
<dbReference type="PANTHER" id="PTHR37538">
    <property type="entry name" value="BTB DOMAIN-CONTAINING PROTEIN"/>
    <property type="match status" value="1"/>
</dbReference>
<comment type="caution">
    <text evidence="2">The sequence shown here is derived from an EMBL/GenBank/DDBJ whole genome shotgun (WGS) entry which is preliminary data.</text>
</comment>
<dbReference type="PANTHER" id="PTHR37538:SF1">
    <property type="entry name" value="BTB DOMAIN-CONTAINING PROTEIN"/>
    <property type="match status" value="1"/>
</dbReference>
<evidence type="ECO:0000313" key="3">
    <source>
        <dbReference type="Proteomes" id="UP001610446"/>
    </source>
</evidence>
<name>A0ABR4J202_9EURO</name>
<feature type="region of interest" description="Disordered" evidence="1">
    <location>
        <begin position="118"/>
        <end position="156"/>
    </location>
</feature>
<sequence length="205" mass="23236">MKVYESEISVFDVIALGRQTFSKIDDAWFREYLSKTVIGRFEEHEGIFQQDEFYEVFGKMDEFDKFLGKVITKAYAKKIASIRDEAWLASVDTLDTIQAAASIGDDDTWRDWEDLQGYQDENDRESVEDETRTEAGPSGGSTLTPSSSADETSDEAAEDIWNPVPGAYHPYNITCQVYCPNWRKHFGDKSCQSCSAYLSKVPLGK</sequence>